<reference evidence="2" key="1">
    <citation type="submission" date="2023-03" db="EMBL/GenBank/DDBJ databases">
        <title>Massive genome expansion in bonnet fungi (Mycena s.s.) driven by repeated elements and novel gene families across ecological guilds.</title>
        <authorList>
            <consortium name="Lawrence Berkeley National Laboratory"/>
            <person name="Harder C.B."/>
            <person name="Miyauchi S."/>
            <person name="Viragh M."/>
            <person name="Kuo A."/>
            <person name="Thoen E."/>
            <person name="Andreopoulos B."/>
            <person name="Lu D."/>
            <person name="Skrede I."/>
            <person name="Drula E."/>
            <person name="Henrissat B."/>
            <person name="Morin E."/>
            <person name="Kohler A."/>
            <person name="Barry K."/>
            <person name="LaButti K."/>
            <person name="Morin E."/>
            <person name="Salamov A."/>
            <person name="Lipzen A."/>
            <person name="Mereny Z."/>
            <person name="Hegedus B."/>
            <person name="Baldrian P."/>
            <person name="Stursova M."/>
            <person name="Weitz H."/>
            <person name="Taylor A."/>
            <person name="Grigoriev I.V."/>
            <person name="Nagy L.G."/>
            <person name="Martin F."/>
            <person name="Kauserud H."/>
        </authorList>
    </citation>
    <scope>NUCLEOTIDE SEQUENCE</scope>
    <source>
        <strain evidence="2">CBHHK188m</strain>
    </source>
</reference>
<sequence>MPPGLTTVPPSLPAEILTHIFEMNLPPPNMFRPRRYPTGPVNEPWVHAMATKSTVVRVCRAWYWCGVRLLYRDVVVTDKRGLLALRDAISDDERLGALIQSITIAQPLGYIDIAGILAFCPRVKRIALLQAPLKSYPTYSAYLTVVPQSLTTLDIAPFTATPMWVANLLEASCLRLEDLSLPAEDCPGFDDEPLSLPNLHTLSIVCLGRTETFATKWEMPRLTSLTFIGKGIAADARGLGRYFAEYTRILTHHGSTLTHLAFPVAYDPITSADIDHSPLLALCPILERLVLPAAHLVTSVHPTIRWVDAWSHPMMRAAIPGVDKVHYPQLERVRRLDIMLSEVFADLPRDFPPGAALSAVAYPGTELIEIETDGVLFYSEHPEDPNQSTDDEQDADEVNAQANSSSDGSDSDSDDESDSDHLGLRSGVRRMLRAAMPTRLAARFGRAVLGLLAPAPDMADSQ</sequence>
<protein>
    <recommendedName>
        <fullName evidence="4">F-box domain-containing protein</fullName>
    </recommendedName>
</protein>
<dbReference type="AlphaFoldDB" id="A0AAD7J029"/>
<evidence type="ECO:0008006" key="4">
    <source>
        <dbReference type="Google" id="ProtNLM"/>
    </source>
</evidence>
<proteinExistence type="predicted"/>
<dbReference type="EMBL" id="JARJLG010000068">
    <property type="protein sequence ID" value="KAJ7754218.1"/>
    <property type="molecule type" value="Genomic_DNA"/>
</dbReference>
<accession>A0AAD7J029</accession>
<evidence type="ECO:0000313" key="3">
    <source>
        <dbReference type="Proteomes" id="UP001215280"/>
    </source>
</evidence>
<feature type="region of interest" description="Disordered" evidence="1">
    <location>
        <begin position="379"/>
        <end position="427"/>
    </location>
</feature>
<feature type="compositionally biased region" description="Acidic residues" evidence="1">
    <location>
        <begin position="409"/>
        <end position="418"/>
    </location>
</feature>
<comment type="caution">
    <text evidence="2">The sequence shown here is derived from an EMBL/GenBank/DDBJ whole genome shotgun (WGS) entry which is preliminary data.</text>
</comment>
<dbReference type="Proteomes" id="UP001215280">
    <property type="component" value="Unassembled WGS sequence"/>
</dbReference>
<evidence type="ECO:0000313" key="2">
    <source>
        <dbReference type="EMBL" id="KAJ7754218.1"/>
    </source>
</evidence>
<organism evidence="2 3">
    <name type="scientific">Mycena maculata</name>
    <dbReference type="NCBI Taxonomy" id="230809"/>
    <lineage>
        <taxon>Eukaryota</taxon>
        <taxon>Fungi</taxon>
        <taxon>Dikarya</taxon>
        <taxon>Basidiomycota</taxon>
        <taxon>Agaricomycotina</taxon>
        <taxon>Agaricomycetes</taxon>
        <taxon>Agaricomycetidae</taxon>
        <taxon>Agaricales</taxon>
        <taxon>Marasmiineae</taxon>
        <taxon>Mycenaceae</taxon>
        <taxon>Mycena</taxon>
    </lineage>
</organism>
<evidence type="ECO:0000256" key="1">
    <source>
        <dbReference type="SAM" id="MobiDB-lite"/>
    </source>
</evidence>
<name>A0AAD7J029_9AGAR</name>
<keyword evidence="3" id="KW-1185">Reference proteome</keyword>
<gene>
    <name evidence="2" type="ORF">DFH07DRAFT_959914</name>
</gene>